<dbReference type="Proteomes" id="UP000887565">
    <property type="component" value="Unplaced"/>
</dbReference>
<dbReference type="AlphaFoldDB" id="A0A915IHE8"/>
<feature type="compositionally biased region" description="Basic and acidic residues" evidence="1">
    <location>
        <begin position="55"/>
        <end position="64"/>
    </location>
</feature>
<evidence type="ECO:0000313" key="2">
    <source>
        <dbReference type="Proteomes" id="UP000887565"/>
    </source>
</evidence>
<reference evidence="3" key="1">
    <citation type="submission" date="2022-11" db="UniProtKB">
        <authorList>
            <consortium name="WormBaseParasite"/>
        </authorList>
    </citation>
    <scope>IDENTIFICATION</scope>
</reference>
<proteinExistence type="predicted"/>
<protein>
    <submittedName>
        <fullName evidence="3">Uncharacterized protein</fullName>
    </submittedName>
</protein>
<dbReference type="WBParaSite" id="nRc.2.0.1.t12797-RA">
    <property type="protein sequence ID" value="nRc.2.0.1.t12797-RA"/>
    <property type="gene ID" value="nRc.2.0.1.g12797"/>
</dbReference>
<accession>A0A915IHE8</accession>
<evidence type="ECO:0000313" key="3">
    <source>
        <dbReference type="WBParaSite" id="nRc.2.0.1.t12797-RA"/>
    </source>
</evidence>
<evidence type="ECO:0000256" key="1">
    <source>
        <dbReference type="SAM" id="MobiDB-lite"/>
    </source>
</evidence>
<feature type="region of interest" description="Disordered" evidence="1">
    <location>
        <begin position="47"/>
        <end position="72"/>
    </location>
</feature>
<sequence>MTDGNVRPNGTKYFLPFDNVVSFAFRSVEKGKRIMCHTSKLIGGLISVKSSNSKDPPRKNRRSSDSCLPSRIRHSPRLIGTGERIRCGTWTTGQFFDNGVFPKEYCTFVLHKKFDC</sequence>
<keyword evidence="2" id="KW-1185">Reference proteome</keyword>
<organism evidence="2 3">
    <name type="scientific">Romanomermis culicivorax</name>
    <name type="common">Nematode worm</name>
    <dbReference type="NCBI Taxonomy" id="13658"/>
    <lineage>
        <taxon>Eukaryota</taxon>
        <taxon>Metazoa</taxon>
        <taxon>Ecdysozoa</taxon>
        <taxon>Nematoda</taxon>
        <taxon>Enoplea</taxon>
        <taxon>Dorylaimia</taxon>
        <taxon>Mermithida</taxon>
        <taxon>Mermithoidea</taxon>
        <taxon>Mermithidae</taxon>
        <taxon>Romanomermis</taxon>
    </lineage>
</organism>
<name>A0A915IHE8_ROMCU</name>